<evidence type="ECO:0000313" key="2">
    <source>
        <dbReference type="Proteomes" id="UP000216779"/>
    </source>
</evidence>
<dbReference type="EMBL" id="NCBC01000034">
    <property type="protein sequence ID" value="OYV82469.1"/>
    <property type="molecule type" value="Genomic_DNA"/>
</dbReference>
<name>A0A257TAR3_9PROT</name>
<dbReference type="Pfam" id="PF07799">
    <property type="entry name" value="DUF1643"/>
    <property type="match status" value="1"/>
</dbReference>
<dbReference type="InterPro" id="IPR012441">
    <property type="entry name" value="DUF1643"/>
</dbReference>
<gene>
    <name evidence="1" type="ORF">B7Z70_02000</name>
</gene>
<dbReference type="AlphaFoldDB" id="A0A257TAR3"/>
<evidence type="ECO:0000313" key="1">
    <source>
        <dbReference type="EMBL" id="OYV82469.1"/>
    </source>
</evidence>
<reference evidence="1 2" key="1">
    <citation type="submission" date="2017-03" db="EMBL/GenBank/DDBJ databases">
        <title>Lifting the veil on microbial sulfur biogeochemistry in mining wastewaters.</title>
        <authorList>
            <person name="Kantor R.S."/>
            <person name="Colenbrander Nelson T."/>
            <person name="Marshall S."/>
            <person name="Bennett D."/>
            <person name="Apte S."/>
            <person name="Camacho D."/>
            <person name="Thomas B.C."/>
            <person name="Warren L.A."/>
            <person name="Banfield J.F."/>
        </authorList>
    </citation>
    <scope>NUCLEOTIDE SEQUENCE [LARGE SCALE GENOMIC DNA]</scope>
    <source>
        <strain evidence="1">21-59-9</strain>
    </source>
</reference>
<organism evidence="1 2">
    <name type="scientific">Acidithiobacillus ferrivorans</name>
    <dbReference type="NCBI Taxonomy" id="160808"/>
    <lineage>
        <taxon>Bacteria</taxon>
        <taxon>Pseudomonadati</taxon>
        <taxon>Pseudomonadota</taxon>
        <taxon>Acidithiobacillia</taxon>
        <taxon>Acidithiobacillales</taxon>
        <taxon>Acidithiobacillaceae</taxon>
        <taxon>Acidithiobacillus</taxon>
    </lineage>
</organism>
<accession>A0A257TAR3</accession>
<proteinExistence type="predicted"/>
<protein>
    <recommendedName>
        <fullName evidence="3">DUF1643 domain-containing protein</fullName>
    </recommendedName>
</protein>
<sequence length="190" mass="21397">MRIGRTVQHASAVDTTQITALFSPCRTWRYRLTLPFSGRKGSMLTIFLKNPSSASEMTADKTVRTASEYVWRHFPQAGGLHVLNLYALRGTDSKEVGGTLRQQGEAYVIGPENDAVISQTLSTSQAVIIAWGGHAGIPPVFYDRRVEHCLGILDKSKSVIWRNERRGSEKYPFHACYWAYDDYLTLVRMP</sequence>
<dbReference type="Proteomes" id="UP000216779">
    <property type="component" value="Unassembled WGS sequence"/>
</dbReference>
<comment type="caution">
    <text evidence="1">The sequence shown here is derived from an EMBL/GenBank/DDBJ whole genome shotgun (WGS) entry which is preliminary data.</text>
</comment>
<evidence type="ECO:0008006" key="3">
    <source>
        <dbReference type="Google" id="ProtNLM"/>
    </source>
</evidence>